<name>A0ABU5VVC6_9BACT</name>
<dbReference type="PANTHER" id="PTHR21310:SF15">
    <property type="entry name" value="AMINOGLYCOSIDE PHOSPHOTRANSFERASE DOMAIN-CONTAINING PROTEIN"/>
    <property type="match status" value="1"/>
</dbReference>
<organism evidence="2 3">
    <name type="scientific">Bacteriovorax antarcticus</name>
    <dbReference type="NCBI Taxonomy" id="3088717"/>
    <lineage>
        <taxon>Bacteria</taxon>
        <taxon>Pseudomonadati</taxon>
        <taxon>Bdellovibrionota</taxon>
        <taxon>Bacteriovoracia</taxon>
        <taxon>Bacteriovoracales</taxon>
        <taxon>Bacteriovoracaceae</taxon>
        <taxon>Bacteriovorax</taxon>
    </lineage>
</organism>
<gene>
    <name evidence="2" type="ORF">SHI21_12365</name>
</gene>
<evidence type="ECO:0000313" key="3">
    <source>
        <dbReference type="Proteomes" id="UP001302274"/>
    </source>
</evidence>
<sequence length="316" mass="36962">MRTHNHLEIKKLCEQSIAPLMNKYNLGEVKNIKMDTEGWVNPCFFVNQSFVFRFNARDPQLPKYQREFFVFNLLKKSDIPVPQIVYLDDSKEHIGFDVLITEMLPGTNIESDWKNLSIDQRIKVSEEAGKNLFKLNQHLFDFFGELSSSGPLPRTKTWPDYLKAKLSFHLNEAMNLKIIDESVEANIWKIFETHFLELSLVTSSNLVHVDYHLGNLLHHNLKVTAVLDFEWAFAGDPLYDFCRWRSHEEDLANSRDAFLKGYKKTEFSTSELKRMDIYQMIRNIELCSVAKLHFSENEAEEYLSITIQQINKLSVS</sequence>
<dbReference type="RefSeq" id="WP_323576904.1">
    <property type="nucleotide sequence ID" value="NZ_JAYGJQ010000002.1"/>
</dbReference>
<evidence type="ECO:0000259" key="1">
    <source>
        <dbReference type="Pfam" id="PF01636"/>
    </source>
</evidence>
<dbReference type="Gene3D" id="3.90.1200.10">
    <property type="match status" value="1"/>
</dbReference>
<accession>A0ABU5VVC6</accession>
<dbReference type="SUPFAM" id="SSF56112">
    <property type="entry name" value="Protein kinase-like (PK-like)"/>
    <property type="match status" value="1"/>
</dbReference>
<proteinExistence type="predicted"/>
<comment type="caution">
    <text evidence="2">The sequence shown here is derived from an EMBL/GenBank/DDBJ whole genome shotgun (WGS) entry which is preliminary data.</text>
</comment>
<reference evidence="2 3" key="1">
    <citation type="submission" date="2023-11" db="EMBL/GenBank/DDBJ databases">
        <title>A Novel Polar Bacteriovorax (B. antarcticus) Isolated from the Biocrust in Antarctica.</title>
        <authorList>
            <person name="Mun W."/>
            <person name="Choi S.Y."/>
            <person name="Mitchell R.J."/>
        </authorList>
    </citation>
    <scope>NUCLEOTIDE SEQUENCE [LARGE SCALE GENOMIC DNA]</scope>
    <source>
        <strain evidence="2 3">PP10</strain>
    </source>
</reference>
<dbReference type="Pfam" id="PF01636">
    <property type="entry name" value="APH"/>
    <property type="match status" value="1"/>
</dbReference>
<keyword evidence="2" id="KW-0808">Transferase</keyword>
<dbReference type="InterPro" id="IPR051678">
    <property type="entry name" value="AGP_Transferase"/>
</dbReference>
<dbReference type="EMBL" id="JAYGJQ010000002">
    <property type="protein sequence ID" value="MEA9357010.1"/>
    <property type="molecule type" value="Genomic_DNA"/>
</dbReference>
<protein>
    <submittedName>
        <fullName evidence="2">Aminoglycoside phosphotransferase family protein</fullName>
        <ecNumber evidence="2">2.7.1.-</ecNumber>
    </submittedName>
</protein>
<dbReference type="GO" id="GO:0016740">
    <property type="term" value="F:transferase activity"/>
    <property type="evidence" value="ECO:0007669"/>
    <property type="project" value="UniProtKB-KW"/>
</dbReference>
<feature type="domain" description="Aminoglycoside phosphotransferase" evidence="1">
    <location>
        <begin position="36"/>
        <end position="263"/>
    </location>
</feature>
<dbReference type="PANTHER" id="PTHR21310">
    <property type="entry name" value="AMINOGLYCOSIDE PHOSPHOTRANSFERASE-RELATED-RELATED"/>
    <property type="match status" value="1"/>
</dbReference>
<dbReference type="Proteomes" id="UP001302274">
    <property type="component" value="Unassembled WGS sequence"/>
</dbReference>
<evidence type="ECO:0000313" key="2">
    <source>
        <dbReference type="EMBL" id="MEA9357010.1"/>
    </source>
</evidence>
<dbReference type="InterPro" id="IPR002575">
    <property type="entry name" value="Aminoglycoside_PTrfase"/>
</dbReference>
<dbReference type="Gene3D" id="3.30.200.20">
    <property type="entry name" value="Phosphorylase Kinase, domain 1"/>
    <property type="match status" value="1"/>
</dbReference>
<keyword evidence="3" id="KW-1185">Reference proteome</keyword>
<dbReference type="InterPro" id="IPR011009">
    <property type="entry name" value="Kinase-like_dom_sf"/>
</dbReference>
<dbReference type="EC" id="2.7.1.-" evidence="2"/>